<dbReference type="InterPro" id="IPR037518">
    <property type="entry name" value="MPN"/>
</dbReference>
<dbReference type="GO" id="GO:0005737">
    <property type="term" value="C:cytoplasm"/>
    <property type="evidence" value="ECO:0007669"/>
    <property type="project" value="UniProtKB-SubCell"/>
</dbReference>
<feature type="region of interest" description="Disordered" evidence="3">
    <location>
        <begin position="222"/>
        <end position="262"/>
    </location>
</feature>
<gene>
    <name evidence="5" type="ORF">BU23DRAFT_545746</name>
</gene>
<dbReference type="CDD" id="cd08063">
    <property type="entry name" value="MPN_CSN6"/>
    <property type="match status" value="1"/>
</dbReference>
<keyword evidence="2" id="KW-0736">Signalosome</keyword>
<proteinExistence type="inferred from homology"/>
<feature type="domain" description="MPN" evidence="4">
    <location>
        <begin position="22"/>
        <end position="165"/>
    </location>
</feature>
<dbReference type="Pfam" id="PF13012">
    <property type="entry name" value="MitMem_reg"/>
    <property type="match status" value="1"/>
</dbReference>
<keyword evidence="2" id="KW-0963">Cytoplasm</keyword>
<evidence type="ECO:0000256" key="3">
    <source>
        <dbReference type="SAM" id="MobiDB-lite"/>
    </source>
</evidence>
<dbReference type="OrthoDB" id="1378at2759"/>
<dbReference type="InterPro" id="IPR000555">
    <property type="entry name" value="JAMM/MPN+_dom"/>
</dbReference>
<comment type="function">
    <text evidence="2">Component of the COP9 signalosome complex (CSN), a complex involved in various cellular and developmental processes.</text>
</comment>
<sequence length="436" mass="46538">MAADSQNPLVSNTRASDTSPTVQLHPLVLLTITDIITRHTLRQQEGPVVGAILGQNNGTDVTMEVAFQAKLVPNDQGDVVLDDEWFMKRLDDYKEVHKQPPLDIVAWFTLAPPTGPIPEILPIHNRISELTDSPILCLFHPSAADSEATAAGKLPLTLYESVYENATGGPNDKAMDIDGAVQHKALKFRELVYTVETGEAEMIAVDFVASGGGNATAVEGSSTAAAKGKSAKGAEDKAGLKKTKVNQKEEEEAPIDESSVLTPEDEEILSTLNAKMSAIRMLSRRISLLRTYLASLPPSYLSDPALPINPAPDSDHPLPLNHSILRSISAMLTRINILAPADTEAFTLESQQEASDVQLVQLLSSITNSVAAAKDLGKKSQIVESSKFQSRRGMGGMGSVMGGYDGGGNQYFDTIMGGGGASRGFGGERFGGERWG</sequence>
<evidence type="ECO:0000313" key="6">
    <source>
        <dbReference type="Proteomes" id="UP000800036"/>
    </source>
</evidence>
<organism evidence="5 6">
    <name type="scientific">Bimuria novae-zelandiae CBS 107.79</name>
    <dbReference type="NCBI Taxonomy" id="1447943"/>
    <lineage>
        <taxon>Eukaryota</taxon>
        <taxon>Fungi</taxon>
        <taxon>Dikarya</taxon>
        <taxon>Ascomycota</taxon>
        <taxon>Pezizomycotina</taxon>
        <taxon>Dothideomycetes</taxon>
        <taxon>Pleosporomycetidae</taxon>
        <taxon>Pleosporales</taxon>
        <taxon>Massarineae</taxon>
        <taxon>Didymosphaeriaceae</taxon>
        <taxon>Bimuria</taxon>
    </lineage>
</organism>
<evidence type="ECO:0000259" key="4">
    <source>
        <dbReference type="PROSITE" id="PS50249"/>
    </source>
</evidence>
<protein>
    <recommendedName>
        <fullName evidence="2">COP9 signalosome complex subunit 6</fullName>
    </recommendedName>
</protein>
<dbReference type="Proteomes" id="UP000800036">
    <property type="component" value="Unassembled WGS sequence"/>
</dbReference>
<comment type="similarity">
    <text evidence="1 2">Belongs to the peptidase M67A family. CSN6 subfamily.</text>
</comment>
<accession>A0A6A5UNS2</accession>
<dbReference type="GO" id="GO:0000338">
    <property type="term" value="P:protein deneddylation"/>
    <property type="evidence" value="ECO:0007669"/>
    <property type="project" value="InterPro"/>
</dbReference>
<name>A0A6A5UNS2_9PLEO</name>
<dbReference type="PANTHER" id="PTHR10540">
    <property type="entry name" value="EUKARYOTIC TRANSLATION INITIATION FACTOR 3 SUBUNIT F-RELATED"/>
    <property type="match status" value="1"/>
</dbReference>
<dbReference type="EMBL" id="ML976759">
    <property type="protein sequence ID" value="KAF1965579.1"/>
    <property type="molecule type" value="Genomic_DNA"/>
</dbReference>
<keyword evidence="2" id="KW-0539">Nucleus</keyword>
<keyword evidence="6" id="KW-1185">Reference proteome</keyword>
<evidence type="ECO:0000256" key="1">
    <source>
        <dbReference type="ARBA" id="ARBA00010893"/>
    </source>
</evidence>
<dbReference type="PROSITE" id="PS50249">
    <property type="entry name" value="MPN"/>
    <property type="match status" value="1"/>
</dbReference>
<dbReference type="PANTHER" id="PTHR10540:SF8">
    <property type="entry name" value="COP9 SIGNALOSOME COMPLEX SUBUNIT 6"/>
    <property type="match status" value="1"/>
</dbReference>
<dbReference type="GO" id="GO:0008237">
    <property type="term" value="F:metallopeptidase activity"/>
    <property type="evidence" value="ECO:0007669"/>
    <property type="project" value="InterPro"/>
</dbReference>
<reference evidence="5" key="1">
    <citation type="journal article" date="2020" name="Stud. Mycol.">
        <title>101 Dothideomycetes genomes: a test case for predicting lifestyles and emergence of pathogens.</title>
        <authorList>
            <person name="Haridas S."/>
            <person name="Albert R."/>
            <person name="Binder M."/>
            <person name="Bloem J."/>
            <person name="Labutti K."/>
            <person name="Salamov A."/>
            <person name="Andreopoulos B."/>
            <person name="Baker S."/>
            <person name="Barry K."/>
            <person name="Bills G."/>
            <person name="Bluhm B."/>
            <person name="Cannon C."/>
            <person name="Castanera R."/>
            <person name="Culley D."/>
            <person name="Daum C."/>
            <person name="Ezra D."/>
            <person name="Gonzalez J."/>
            <person name="Henrissat B."/>
            <person name="Kuo A."/>
            <person name="Liang C."/>
            <person name="Lipzen A."/>
            <person name="Lutzoni F."/>
            <person name="Magnuson J."/>
            <person name="Mondo S."/>
            <person name="Nolan M."/>
            <person name="Ohm R."/>
            <person name="Pangilinan J."/>
            <person name="Park H.-J."/>
            <person name="Ramirez L."/>
            <person name="Alfaro M."/>
            <person name="Sun H."/>
            <person name="Tritt A."/>
            <person name="Yoshinaga Y."/>
            <person name="Zwiers L.-H."/>
            <person name="Turgeon B."/>
            <person name="Goodwin S."/>
            <person name="Spatafora J."/>
            <person name="Crous P."/>
            <person name="Grigoriev I."/>
        </authorList>
    </citation>
    <scope>NUCLEOTIDE SEQUENCE</scope>
    <source>
        <strain evidence="5">CBS 107.79</strain>
    </source>
</reference>
<evidence type="ECO:0000313" key="5">
    <source>
        <dbReference type="EMBL" id="KAF1965579.1"/>
    </source>
</evidence>
<dbReference type="Pfam" id="PF01398">
    <property type="entry name" value="JAB"/>
    <property type="match status" value="1"/>
</dbReference>
<dbReference type="Gene3D" id="3.40.140.10">
    <property type="entry name" value="Cytidine Deaminase, domain 2"/>
    <property type="match status" value="1"/>
</dbReference>
<comment type="subcellular location">
    <subcellularLocation>
        <location evidence="2">Cytoplasm</location>
    </subcellularLocation>
    <subcellularLocation>
        <location evidence="2">Nucleus</location>
    </subcellularLocation>
</comment>
<evidence type="ECO:0000256" key="2">
    <source>
        <dbReference type="RuleBase" id="RU367006"/>
    </source>
</evidence>
<dbReference type="AlphaFoldDB" id="A0A6A5UNS2"/>
<dbReference type="InterPro" id="IPR024969">
    <property type="entry name" value="EIF3F/CSN6-like_C"/>
</dbReference>
<dbReference type="InterPro" id="IPR033859">
    <property type="entry name" value="MPN_CSN6"/>
</dbReference>
<dbReference type="GO" id="GO:0008180">
    <property type="term" value="C:COP9 signalosome"/>
    <property type="evidence" value="ECO:0007669"/>
    <property type="project" value="UniProtKB-UniRule"/>
</dbReference>